<reference evidence="2" key="1">
    <citation type="journal article" date="2022" name="bioRxiv">
        <title>Sequencing and chromosome-scale assembly of the giantPleurodeles waltlgenome.</title>
        <authorList>
            <person name="Brown T."/>
            <person name="Elewa A."/>
            <person name="Iarovenko S."/>
            <person name="Subramanian E."/>
            <person name="Araus A.J."/>
            <person name="Petzold A."/>
            <person name="Susuki M."/>
            <person name="Suzuki K.-i.T."/>
            <person name="Hayashi T."/>
            <person name="Toyoda A."/>
            <person name="Oliveira C."/>
            <person name="Osipova E."/>
            <person name="Leigh N.D."/>
            <person name="Simon A."/>
            <person name="Yun M.H."/>
        </authorList>
    </citation>
    <scope>NUCLEOTIDE SEQUENCE</scope>
    <source>
        <strain evidence="2">20211129_DDA</strain>
        <tissue evidence="2">Liver</tissue>
    </source>
</reference>
<dbReference type="Proteomes" id="UP001066276">
    <property type="component" value="Chromosome 6"/>
</dbReference>
<organism evidence="2 3">
    <name type="scientific">Pleurodeles waltl</name>
    <name type="common">Iberian ribbed newt</name>
    <dbReference type="NCBI Taxonomy" id="8319"/>
    <lineage>
        <taxon>Eukaryota</taxon>
        <taxon>Metazoa</taxon>
        <taxon>Chordata</taxon>
        <taxon>Craniata</taxon>
        <taxon>Vertebrata</taxon>
        <taxon>Euteleostomi</taxon>
        <taxon>Amphibia</taxon>
        <taxon>Batrachia</taxon>
        <taxon>Caudata</taxon>
        <taxon>Salamandroidea</taxon>
        <taxon>Salamandridae</taxon>
        <taxon>Pleurodelinae</taxon>
        <taxon>Pleurodeles</taxon>
    </lineage>
</organism>
<evidence type="ECO:0000313" key="3">
    <source>
        <dbReference type="Proteomes" id="UP001066276"/>
    </source>
</evidence>
<keyword evidence="3" id="KW-1185">Reference proteome</keyword>
<dbReference type="AlphaFoldDB" id="A0AAV7QRH9"/>
<feature type="region of interest" description="Disordered" evidence="1">
    <location>
        <begin position="1"/>
        <end position="92"/>
    </location>
</feature>
<feature type="compositionally biased region" description="Basic and acidic residues" evidence="1">
    <location>
        <begin position="66"/>
        <end position="83"/>
    </location>
</feature>
<accession>A0AAV7QRH9</accession>
<dbReference type="EMBL" id="JANPWB010000010">
    <property type="protein sequence ID" value="KAJ1143112.1"/>
    <property type="molecule type" value="Genomic_DNA"/>
</dbReference>
<feature type="compositionally biased region" description="Basic residues" evidence="1">
    <location>
        <begin position="121"/>
        <end position="131"/>
    </location>
</feature>
<sequence length="131" mass="14463">MSPPAERPGPSGPGGVTGRLSPRLRTVAPEVISDTDIWVTTPSVEEDESPEERCAAGETEEDADEEKTKPGPKGETRSEKEEEGREDEEIREIHEQCCHVPGGVWLTQEKNRTAVQTGSRQAKRAPRYQEP</sequence>
<protein>
    <submittedName>
        <fullName evidence="2">Uncharacterized protein</fullName>
    </submittedName>
</protein>
<proteinExistence type="predicted"/>
<evidence type="ECO:0000256" key="1">
    <source>
        <dbReference type="SAM" id="MobiDB-lite"/>
    </source>
</evidence>
<gene>
    <name evidence="2" type="ORF">NDU88_009423</name>
</gene>
<comment type="caution">
    <text evidence="2">The sequence shown here is derived from an EMBL/GenBank/DDBJ whole genome shotgun (WGS) entry which is preliminary data.</text>
</comment>
<name>A0AAV7QRH9_PLEWA</name>
<evidence type="ECO:0000313" key="2">
    <source>
        <dbReference type="EMBL" id="KAJ1143112.1"/>
    </source>
</evidence>
<feature type="region of interest" description="Disordered" evidence="1">
    <location>
        <begin position="108"/>
        <end position="131"/>
    </location>
</feature>
<feature type="compositionally biased region" description="Pro residues" evidence="1">
    <location>
        <begin position="1"/>
        <end position="11"/>
    </location>
</feature>